<feature type="region of interest" description="Disordered" evidence="1">
    <location>
        <begin position="1"/>
        <end position="25"/>
    </location>
</feature>
<evidence type="ECO:0000256" key="1">
    <source>
        <dbReference type="SAM" id="MobiDB-lite"/>
    </source>
</evidence>
<organism evidence="2 3">
    <name type="scientific">Scophthalmus maximus</name>
    <name type="common">Turbot</name>
    <name type="synonym">Psetta maxima</name>
    <dbReference type="NCBI Taxonomy" id="52904"/>
    <lineage>
        <taxon>Eukaryota</taxon>
        <taxon>Metazoa</taxon>
        <taxon>Chordata</taxon>
        <taxon>Craniata</taxon>
        <taxon>Vertebrata</taxon>
        <taxon>Euteleostomi</taxon>
        <taxon>Actinopterygii</taxon>
        <taxon>Neopterygii</taxon>
        <taxon>Teleostei</taxon>
        <taxon>Neoteleostei</taxon>
        <taxon>Acanthomorphata</taxon>
        <taxon>Carangaria</taxon>
        <taxon>Pleuronectiformes</taxon>
        <taxon>Pleuronectoidei</taxon>
        <taxon>Scophthalmidae</taxon>
        <taxon>Scophthalmus</taxon>
    </lineage>
</organism>
<proteinExistence type="predicted"/>
<name>A0A6A4SQU8_SCOMX</name>
<dbReference type="AlphaFoldDB" id="A0A6A4SQU8"/>
<protein>
    <submittedName>
        <fullName evidence="2">Uncharacterized protein</fullName>
    </submittedName>
</protein>
<feature type="compositionally biased region" description="Basic and acidic residues" evidence="1">
    <location>
        <begin position="1"/>
        <end position="15"/>
    </location>
</feature>
<evidence type="ECO:0000313" key="2">
    <source>
        <dbReference type="EMBL" id="KAF0035757.1"/>
    </source>
</evidence>
<reference evidence="2 3" key="1">
    <citation type="submission" date="2019-06" db="EMBL/GenBank/DDBJ databases">
        <title>Draft genomes of female and male turbot (Scophthalmus maximus).</title>
        <authorList>
            <person name="Xu H."/>
            <person name="Xu X.-W."/>
            <person name="Shao C."/>
            <person name="Chen S."/>
        </authorList>
    </citation>
    <scope>NUCLEOTIDE SEQUENCE [LARGE SCALE GENOMIC DNA]</scope>
    <source>
        <strain evidence="2">Ysfricsl-2016a</strain>
        <tissue evidence="2">Blood</tissue>
    </source>
</reference>
<evidence type="ECO:0000313" key="3">
    <source>
        <dbReference type="Proteomes" id="UP000438429"/>
    </source>
</evidence>
<dbReference type="Proteomes" id="UP000438429">
    <property type="component" value="Unassembled WGS sequence"/>
</dbReference>
<accession>A0A6A4SQU8</accession>
<sequence>METHSKRAGRGDKRPTPTFTSMFSGNTPAELTKCTSLPEKEKEQLLIAAHYCAAAASSSDLRRIIGAGHRTSGPRQRPTPLGA</sequence>
<gene>
    <name evidence="2" type="ORF">F2P81_011069</name>
</gene>
<dbReference type="EMBL" id="VEVO01000010">
    <property type="protein sequence ID" value="KAF0035757.1"/>
    <property type="molecule type" value="Genomic_DNA"/>
</dbReference>
<comment type="caution">
    <text evidence="2">The sequence shown here is derived from an EMBL/GenBank/DDBJ whole genome shotgun (WGS) entry which is preliminary data.</text>
</comment>